<evidence type="ECO:0000256" key="1">
    <source>
        <dbReference type="SAM" id="MobiDB-lite"/>
    </source>
</evidence>
<dbReference type="AlphaFoldDB" id="A0A8J5QLM3"/>
<feature type="region of interest" description="Disordered" evidence="1">
    <location>
        <begin position="156"/>
        <end position="188"/>
    </location>
</feature>
<organism evidence="2 3">
    <name type="scientific">[Candida] subhashii</name>
    <dbReference type="NCBI Taxonomy" id="561895"/>
    <lineage>
        <taxon>Eukaryota</taxon>
        <taxon>Fungi</taxon>
        <taxon>Dikarya</taxon>
        <taxon>Ascomycota</taxon>
        <taxon>Saccharomycotina</taxon>
        <taxon>Pichiomycetes</taxon>
        <taxon>Debaryomycetaceae</taxon>
        <taxon>Spathaspora</taxon>
    </lineage>
</organism>
<dbReference type="OrthoDB" id="514292at2759"/>
<name>A0A8J5QLM3_9ASCO</name>
<dbReference type="GO" id="GO:0009187">
    <property type="term" value="P:cyclic nucleotide metabolic process"/>
    <property type="evidence" value="ECO:0007669"/>
    <property type="project" value="TreeGrafter"/>
</dbReference>
<dbReference type="InterPro" id="IPR012386">
    <property type="entry name" value="Cyclic-nucl_3Pdiesterase"/>
</dbReference>
<dbReference type="Proteomes" id="UP000694255">
    <property type="component" value="Unassembled WGS sequence"/>
</dbReference>
<accession>A0A8J5QLM3</accession>
<sequence>MGMFNLFKRRASVSITNEQPSSDIGVALWLCPRTNTQLYDKLTTLMSSLNTLFPGQPPKFEPHITITSNIVIDLDDQSNTRETVDRILSASATALNSLPNNHKQLVSLGKIKSQRKFFKKLYFQVEKDPNLVSLARIIRELFVIVPTDIEEENIRQNPHLYTKNDEGKTVKRKPSKHKGGTSPPPTAVKEFDTTLIQQMATEKAAEWSQTEFDPHLSLVYSDMHPIDNALWMTIKTRIQDYLNVSSEELETEGVNLGWDGGVLKLVLCEGNVNEWITLGSVDLH</sequence>
<dbReference type="GeneID" id="73470625"/>
<dbReference type="GO" id="GO:0004113">
    <property type="term" value="F:2',3'-cyclic-nucleotide 3'-phosphodiesterase activity"/>
    <property type="evidence" value="ECO:0007669"/>
    <property type="project" value="TreeGrafter"/>
</dbReference>
<evidence type="ECO:0000313" key="2">
    <source>
        <dbReference type="EMBL" id="KAG7662617.1"/>
    </source>
</evidence>
<feature type="compositionally biased region" description="Basic residues" evidence="1">
    <location>
        <begin position="170"/>
        <end position="179"/>
    </location>
</feature>
<dbReference type="Pfam" id="PF07823">
    <property type="entry name" value="CPDase"/>
    <property type="match status" value="1"/>
</dbReference>
<reference evidence="2 3" key="1">
    <citation type="journal article" date="2021" name="DNA Res.">
        <title>Genome analysis of Candida subhashii reveals its hybrid nature and dual mitochondrial genome conformations.</title>
        <authorList>
            <person name="Mixao V."/>
            <person name="Hegedusova E."/>
            <person name="Saus E."/>
            <person name="Pryszcz L.P."/>
            <person name="Cillingova A."/>
            <person name="Nosek J."/>
            <person name="Gabaldon T."/>
        </authorList>
    </citation>
    <scope>NUCLEOTIDE SEQUENCE [LARGE SCALE GENOMIC DNA]</scope>
    <source>
        <strain evidence="2 3">CBS 10753</strain>
    </source>
</reference>
<dbReference type="PANTHER" id="PTHR28141:SF1">
    <property type="entry name" value="2',3'-CYCLIC-NUCLEOTIDE 3'-PHOSPHODIESTERASE"/>
    <property type="match status" value="1"/>
</dbReference>
<evidence type="ECO:0000313" key="3">
    <source>
        <dbReference type="Proteomes" id="UP000694255"/>
    </source>
</evidence>
<keyword evidence="3" id="KW-1185">Reference proteome</keyword>
<gene>
    <name evidence="2" type="ORF">J8A68_003825</name>
</gene>
<dbReference type="PANTHER" id="PTHR28141">
    <property type="entry name" value="2',3'-CYCLIC-NUCLEOTIDE 3'-PHOSPHODIESTERASE"/>
    <property type="match status" value="1"/>
</dbReference>
<dbReference type="EMBL" id="JAGSYN010000166">
    <property type="protein sequence ID" value="KAG7662617.1"/>
    <property type="molecule type" value="Genomic_DNA"/>
</dbReference>
<proteinExistence type="predicted"/>
<comment type="caution">
    <text evidence="2">The sequence shown here is derived from an EMBL/GenBank/DDBJ whole genome shotgun (WGS) entry which is preliminary data.</text>
</comment>
<dbReference type="RefSeq" id="XP_049262850.1">
    <property type="nucleotide sequence ID" value="XM_049407721.1"/>
</dbReference>
<protein>
    <submittedName>
        <fullName evidence="2">CPD1</fullName>
    </submittedName>
</protein>